<feature type="compositionally biased region" description="Low complexity" evidence="1">
    <location>
        <begin position="394"/>
        <end position="404"/>
    </location>
</feature>
<feature type="region of interest" description="Disordered" evidence="1">
    <location>
        <begin position="367"/>
        <end position="528"/>
    </location>
</feature>
<feature type="domain" description="PAR14-like first RRM" evidence="2">
    <location>
        <begin position="19"/>
        <end position="84"/>
    </location>
</feature>
<dbReference type="Pfam" id="PF23222">
    <property type="entry name" value="RRM_PARP14_1"/>
    <property type="match status" value="1"/>
</dbReference>
<evidence type="ECO:0000313" key="4">
    <source>
        <dbReference type="Proteomes" id="UP001557470"/>
    </source>
</evidence>
<gene>
    <name evidence="3" type="ORF">UPYG_G00331930</name>
</gene>
<comment type="caution">
    <text evidence="3">The sequence shown here is derived from an EMBL/GenBank/DDBJ whole genome shotgun (WGS) entry which is preliminary data.</text>
</comment>
<evidence type="ECO:0000313" key="3">
    <source>
        <dbReference type="EMBL" id="KAL0961805.1"/>
    </source>
</evidence>
<dbReference type="InterPro" id="IPR057051">
    <property type="entry name" value="PARP14_RPM_1"/>
</dbReference>
<name>A0ABD0VZU1_UMBPY</name>
<reference evidence="3 4" key="1">
    <citation type="submission" date="2024-06" db="EMBL/GenBank/DDBJ databases">
        <authorList>
            <person name="Pan Q."/>
            <person name="Wen M."/>
            <person name="Jouanno E."/>
            <person name="Zahm M."/>
            <person name="Klopp C."/>
            <person name="Cabau C."/>
            <person name="Louis A."/>
            <person name="Berthelot C."/>
            <person name="Parey E."/>
            <person name="Roest Crollius H."/>
            <person name="Montfort J."/>
            <person name="Robinson-Rechavi M."/>
            <person name="Bouchez O."/>
            <person name="Lampietro C."/>
            <person name="Lopez Roques C."/>
            <person name="Donnadieu C."/>
            <person name="Postlethwait J."/>
            <person name="Bobe J."/>
            <person name="Verreycken H."/>
            <person name="Guiguen Y."/>
        </authorList>
    </citation>
    <scope>NUCLEOTIDE SEQUENCE [LARGE SCALE GENOMIC DNA]</scope>
    <source>
        <strain evidence="3">Up_M1</strain>
        <tissue evidence="3">Testis</tissue>
    </source>
</reference>
<proteinExistence type="predicted"/>
<dbReference type="EMBL" id="JAGEUA010000011">
    <property type="protein sequence ID" value="KAL0961805.1"/>
    <property type="molecule type" value="Genomic_DNA"/>
</dbReference>
<evidence type="ECO:0000259" key="2">
    <source>
        <dbReference type="Pfam" id="PF23222"/>
    </source>
</evidence>
<accession>A0ABD0VZU1</accession>
<feature type="compositionally biased region" description="Low complexity" evidence="1">
    <location>
        <begin position="190"/>
        <end position="199"/>
    </location>
</feature>
<feature type="region of interest" description="Disordered" evidence="1">
    <location>
        <begin position="186"/>
        <end position="239"/>
    </location>
</feature>
<protein>
    <recommendedName>
        <fullName evidence="2">PAR14-like first RRM domain-containing protein</fullName>
    </recommendedName>
</protein>
<feature type="compositionally biased region" description="Basic and acidic residues" evidence="1">
    <location>
        <begin position="454"/>
        <end position="470"/>
    </location>
</feature>
<dbReference type="PANTHER" id="PTHR15225">
    <property type="entry name" value="INTERFERON-INDUCED PROTEIN 35/NMI N-MYC/STAT INTERACTING PROTEIN"/>
    <property type="match status" value="1"/>
</dbReference>
<dbReference type="Proteomes" id="UP001557470">
    <property type="component" value="Unassembled WGS sequence"/>
</dbReference>
<dbReference type="InterPro" id="IPR012677">
    <property type="entry name" value="Nucleotide-bd_a/b_plait_sf"/>
</dbReference>
<sequence>MEGTTIEVLGVPDDLLVSDRMVDKLTIHFLRPRNGGGEVQTVVFPAYRPGQAWVIFAESEVASRVLRQTHFLDVEGQRFPLQVKRHEVDMSVKATLDVTMFPSQVAVRRLLDNHSFQVTDLLPGQLLVEGSFLNLRAVKAQLQLLLPRNSQTHSNPHPFVVNGYISGVKDHASGAFSKSSIRGQEMNYTSSTNSSSQDSGYPHSQSTQWKGLPPGANVTHRRKQSLRLEEPASHTPSRKSVSFVTDADVLRYALCFRKNDIDAILQSHHSQIDVKHEDNSDISTVVLEGKQAESAMEKLQTFLTHVTTSLRTQEIDLPLLDYDSQVAVNKRIQKYRDIYPTVIVCQIGDIVRLVGPSSDSYEMKQRLLGKTPELPPAGRTGRQMSRNSRDRRSSSLTRLSQRQDAPLQSNHDPVPPTGASGYSPSDYQDDHRRGRTEPNTTGPAPPASTSRGRSSSETRSKANERKEALRQEQGALAQRTEQTQNSVVAPSGGHKAPLAKFQSKMHSIFNPKNMSNTDIKKKLTKSYK</sequence>
<organism evidence="3 4">
    <name type="scientific">Umbra pygmaea</name>
    <name type="common">Eastern mudminnow</name>
    <dbReference type="NCBI Taxonomy" id="75934"/>
    <lineage>
        <taxon>Eukaryota</taxon>
        <taxon>Metazoa</taxon>
        <taxon>Chordata</taxon>
        <taxon>Craniata</taxon>
        <taxon>Vertebrata</taxon>
        <taxon>Euteleostomi</taxon>
        <taxon>Actinopterygii</taxon>
        <taxon>Neopterygii</taxon>
        <taxon>Teleostei</taxon>
        <taxon>Protacanthopterygii</taxon>
        <taxon>Esociformes</taxon>
        <taxon>Umbridae</taxon>
        <taxon>Umbra</taxon>
    </lineage>
</organism>
<dbReference type="PANTHER" id="PTHR15225:SF8">
    <property type="entry name" value="RNA-BINDING PROTEIN 43"/>
    <property type="match status" value="1"/>
</dbReference>
<evidence type="ECO:0000256" key="1">
    <source>
        <dbReference type="SAM" id="MobiDB-lite"/>
    </source>
</evidence>
<dbReference type="AlphaFoldDB" id="A0ABD0VZU1"/>
<dbReference type="Gene3D" id="3.30.70.330">
    <property type="match status" value="1"/>
</dbReference>
<feature type="compositionally biased region" description="Polar residues" evidence="1">
    <location>
        <begin position="479"/>
        <end position="488"/>
    </location>
</feature>
<keyword evidence="4" id="KW-1185">Reference proteome</keyword>